<proteinExistence type="predicted"/>
<accession>A0A9P4KGJ6</accession>
<dbReference type="Proteomes" id="UP000800093">
    <property type="component" value="Unassembled WGS sequence"/>
</dbReference>
<keyword evidence="3" id="KW-1185">Reference proteome</keyword>
<gene>
    <name evidence="2" type="ORF">CC78DRAFT_540580</name>
</gene>
<evidence type="ECO:0000313" key="3">
    <source>
        <dbReference type="Proteomes" id="UP000800093"/>
    </source>
</evidence>
<evidence type="ECO:0000313" key="2">
    <source>
        <dbReference type="EMBL" id="KAF2268734.1"/>
    </source>
</evidence>
<organism evidence="2 3">
    <name type="scientific">Lojkania enalia</name>
    <dbReference type="NCBI Taxonomy" id="147567"/>
    <lineage>
        <taxon>Eukaryota</taxon>
        <taxon>Fungi</taxon>
        <taxon>Dikarya</taxon>
        <taxon>Ascomycota</taxon>
        <taxon>Pezizomycotina</taxon>
        <taxon>Dothideomycetes</taxon>
        <taxon>Pleosporomycetidae</taxon>
        <taxon>Pleosporales</taxon>
        <taxon>Pleosporales incertae sedis</taxon>
        <taxon>Lojkania</taxon>
    </lineage>
</organism>
<dbReference type="AlphaFoldDB" id="A0A9P4KGJ6"/>
<feature type="region of interest" description="Disordered" evidence="1">
    <location>
        <begin position="154"/>
        <end position="182"/>
    </location>
</feature>
<reference evidence="3" key="1">
    <citation type="journal article" date="2020" name="Stud. Mycol.">
        <title>101 Dothideomycetes genomes: A test case for predicting lifestyles and emergence of pathogens.</title>
        <authorList>
            <person name="Haridas S."/>
            <person name="Albert R."/>
            <person name="Binder M."/>
            <person name="Bloem J."/>
            <person name="LaButti K."/>
            <person name="Salamov A."/>
            <person name="Andreopoulos B."/>
            <person name="Baker S."/>
            <person name="Barry K."/>
            <person name="Bills G."/>
            <person name="Bluhm B."/>
            <person name="Cannon C."/>
            <person name="Castanera R."/>
            <person name="Culley D."/>
            <person name="Daum C."/>
            <person name="Ezra D."/>
            <person name="Gonzalez J."/>
            <person name="Henrissat B."/>
            <person name="Kuo A."/>
            <person name="Liang C."/>
            <person name="Lipzen A."/>
            <person name="Lutzoni F."/>
            <person name="Magnuson J."/>
            <person name="Mondo S."/>
            <person name="Nolan M."/>
            <person name="Ohm R."/>
            <person name="Pangilinan J."/>
            <person name="Park H.-J."/>
            <person name="Ramirez L."/>
            <person name="Alfaro M."/>
            <person name="Sun H."/>
            <person name="Tritt A."/>
            <person name="Yoshinaga Y."/>
            <person name="Zwiers L.-H."/>
            <person name="Turgeon B."/>
            <person name="Goodwin S."/>
            <person name="Spatafora J."/>
            <person name="Crous P."/>
            <person name="Grigoriev I."/>
        </authorList>
    </citation>
    <scope>NUCLEOTIDE SEQUENCE [LARGE SCALE GENOMIC DNA]</scope>
    <source>
        <strain evidence="3">CBS 304.66</strain>
    </source>
</reference>
<sequence length="272" mass="30590">MTLNALREKQMQNEYALKANPKPRSKKKNILQSRWRTGKTIEACENEETTILNCLEVCRTNIKILEAIIYPIDASHTAAEYDWTRSKFSWADSLAAIDIDWNGWVDNGSVSPFQKECQRPLIMDDLPPEVCFDGTTLVNMFSVGKRPSILSLRPRPSPSLLAPPPPPPNTANQTDDNAEPLGFEPNVTHYPHVEDKRNLDKLSISGLLASKHVQTIQKRRFSDAAVGHIFRRLSNDGRLQLPARRERLSWGPDAVQHLADGKAAAPKKHLSL</sequence>
<feature type="compositionally biased region" description="Pro residues" evidence="1">
    <location>
        <begin position="155"/>
        <end position="169"/>
    </location>
</feature>
<name>A0A9P4KGJ6_9PLEO</name>
<dbReference type="EMBL" id="ML986585">
    <property type="protein sequence ID" value="KAF2268734.1"/>
    <property type="molecule type" value="Genomic_DNA"/>
</dbReference>
<dbReference type="OrthoDB" id="3904016at2759"/>
<comment type="caution">
    <text evidence="2">The sequence shown here is derived from an EMBL/GenBank/DDBJ whole genome shotgun (WGS) entry which is preliminary data.</text>
</comment>
<evidence type="ECO:0000256" key="1">
    <source>
        <dbReference type="SAM" id="MobiDB-lite"/>
    </source>
</evidence>
<protein>
    <submittedName>
        <fullName evidence="2">Uncharacterized protein</fullName>
    </submittedName>
</protein>